<dbReference type="InterPro" id="IPR036390">
    <property type="entry name" value="WH_DNA-bd_sf"/>
</dbReference>
<evidence type="ECO:0000313" key="6">
    <source>
        <dbReference type="EMBL" id="AGA34808.1"/>
    </source>
</evidence>
<dbReference type="Gene3D" id="3.30.1490.190">
    <property type="match status" value="1"/>
</dbReference>
<dbReference type="SUPFAM" id="SSF46785">
    <property type="entry name" value="Winged helix' DNA-binding domain"/>
    <property type="match status" value="1"/>
</dbReference>
<reference evidence="6" key="1">
    <citation type="submission" date="2015-12" db="EMBL/GenBank/DDBJ databases">
        <authorList>
            <person name="Tikhonova T.V."/>
            <person name="Pavlov A.R."/>
            <person name="Beletsky A.V."/>
            <person name="Mardanov A.V."/>
            <person name="Sorokin D.Y."/>
            <person name="Ravin N.V."/>
            <person name="Popov V.O."/>
        </authorList>
    </citation>
    <scope>NUCLEOTIDE SEQUENCE</scope>
    <source>
        <strain evidence="6">DSM 14787</strain>
    </source>
</reference>
<dbReference type="Proteomes" id="UP000010809">
    <property type="component" value="Chromosome"/>
</dbReference>
<dbReference type="EMBL" id="CP003989">
    <property type="protein sequence ID" value="AGA34808.1"/>
    <property type="molecule type" value="Genomic_DNA"/>
</dbReference>
<dbReference type="PATRIC" id="fig|1255043.3.peg.3199"/>
<comment type="cofactor">
    <cofactor evidence="5">
        <name>Zn(2+)</name>
        <dbReference type="ChEBI" id="CHEBI:29105"/>
    </cofactor>
    <text evidence="5">Binds 1 zinc ion per subunit.</text>
</comment>
<keyword evidence="4" id="KW-0804">Transcription</keyword>
<feature type="binding site" evidence="5">
    <location>
        <position position="44"/>
    </location>
    <ligand>
        <name>Zn(2+)</name>
        <dbReference type="ChEBI" id="CHEBI:29105"/>
    </ligand>
</feature>
<protein>
    <submittedName>
        <fullName evidence="6">Ferric uptake regulator family protein</fullName>
    </submittedName>
</protein>
<gene>
    <name evidence="6" type="ordered locus">TVNIR_3171</name>
</gene>
<dbReference type="Pfam" id="PF01475">
    <property type="entry name" value="FUR"/>
    <property type="match status" value="1"/>
</dbReference>
<name>L0E0J3_THIND</name>
<organism evidence="6 7">
    <name type="scientific">Thioalkalivibrio nitratireducens (strain DSM 14787 / UNIQEM 213 / ALEN2)</name>
    <dbReference type="NCBI Taxonomy" id="1255043"/>
    <lineage>
        <taxon>Bacteria</taxon>
        <taxon>Pseudomonadati</taxon>
        <taxon>Pseudomonadota</taxon>
        <taxon>Gammaproteobacteria</taxon>
        <taxon>Chromatiales</taxon>
        <taxon>Ectothiorhodospiraceae</taxon>
        <taxon>Thioalkalivibrio</taxon>
    </lineage>
</organism>
<keyword evidence="2" id="KW-0805">Transcription regulation</keyword>
<evidence type="ECO:0000256" key="5">
    <source>
        <dbReference type="PIRSR" id="PIRSR602481-1"/>
    </source>
</evidence>
<dbReference type="AlphaFoldDB" id="L0E0J3"/>
<dbReference type="eggNOG" id="COG0735">
    <property type="taxonomic scope" value="Bacteria"/>
</dbReference>
<keyword evidence="5" id="KW-0479">Metal-binding</keyword>
<keyword evidence="3" id="KW-0238">DNA-binding</keyword>
<keyword evidence="7" id="KW-1185">Reference proteome</keyword>
<evidence type="ECO:0000313" key="7">
    <source>
        <dbReference type="Proteomes" id="UP000010809"/>
    </source>
</evidence>
<evidence type="ECO:0000256" key="1">
    <source>
        <dbReference type="ARBA" id="ARBA00022491"/>
    </source>
</evidence>
<accession>L0E0J3</accession>
<proteinExistence type="predicted"/>
<evidence type="ECO:0000256" key="4">
    <source>
        <dbReference type="ARBA" id="ARBA00023163"/>
    </source>
</evidence>
<feature type="binding site" evidence="5">
    <location>
        <position position="81"/>
    </location>
    <ligand>
        <name>Zn(2+)</name>
        <dbReference type="ChEBI" id="CHEBI:29105"/>
    </ligand>
</feature>
<dbReference type="KEGG" id="tni:TVNIR_3171"/>
<dbReference type="InterPro" id="IPR043135">
    <property type="entry name" value="Fur_C"/>
</dbReference>
<dbReference type="STRING" id="1255043.TVNIR_3171"/>
<dbReference type="GO" id="GO:0003700">
    <property type="term" value="F:DNA-binding transcription factor activity"/>
    <property type="evidence" value="ECO:0007669"/>
    <property type="project" value="InterPro"/>
</dbReference>
<dbReference type="InterPro" id="IPR002481">
    <property type="entry name" value="FUR"/>
</dbReference>
<keyword evidence="5" id="KW-0862">Zinc</keyword>
<keyword evidence="1" id="KW-0678">Repressor</keyword>
<feature type="binding site" evidence="5">
    <location>
        <position position="84"/>
    </location>
    <ligand>
        <name>Zn(2+)</name>
        <dbReference type="ChEBI" id="CHEBI:29105"/>
    </ligand>
</feature>
<dbReference type="HOGENOM" id="CLU_096072_6_1_6"/>
<feature type="binding site" evidence="5">
    <location>
        <position position="47"/>
    </location>
    <ligand>
        <name>Zn(2+)</name>
        <dbReference type="ChEBI" id="CHEBI:29105"/>
    </ligand>
</feature>
<evidence type="ECO:0000256" key="2">
    <source>
        <dbReference type="ARBA" id="ARBA00023015"/>
    </source>
</evidence>
<dbReference type="GO" id="GO:0046872">
    <property type="term" value="F:metal ion binding"/>
    <property type="evidence" value="ECO:0007669"/>
    <property type="project" value="UniProtKB-KW"/>
</dbReference>
<sequence length="86" mass="9806">MTLYRVLDWLVERDLAHRIAAEDRVWRFNAMDRVQPGDHAHFHCTRCGQIVCLDGPDSTAGFALPKGYQPERTEITIHGRCPRCAG</sequence>
<evidence type="ECO:0000256" key="3">
    <source>
        <dbReference type="ARBA" id="ARBA00023125"/>
    </source>
</evidence>
<dbReference type="GO" id="GO:0003677">
    <property type="term" value="F:DNA binding"/>
    <property type="evidence" value="ECO:0007669"/>
    <property type="project" value="UniProtKB-KW"/>
</dbReference>